<proteinExistence type="predicted"/>
<dbReference type="InterPro" id="IPR029044">
    <property type="entry name" value="Nucleotide-diphossugar_trans"/>
</dbReference>
<evidence type="ECO:0000259" key="6">
    <source>
        <dbReference type="Pfam" id="PF04572"/>
    </source>
</evidence>
<evidence type="ECO:0000313" key="7">
    <source>
        <dbReference type="EMBL" id="WNZ27303.1"/>
    </source>
</evidence>
<dbReference type="GO" id="GO:0006688">
    <property type="term" value="P:glycosphingolipid biosynthetic process"/>
    <property type="evidence" value="ECO:0007669"/>
    <property type="project" value="TreeGrafter"/>
</dbReference>
<keyword evidence="4" id="KW-0333">Golgi apparatus</keyword>
<protein>
    <recommendedName>
        <fullName evidence="6">Alpha 1,4-glycosyltransferase domain-containing protein</fullName>
    </recommendedName>
</protein>
<dbReference type="Gene3D" id="3.90.550.20">
    <property type="match status" value="1"/>
</dbReference>
<dbReference type="Pfam" id="PF04572">
    <property type="entry name" value="Gb3_synth"/>
    <property type="match status" value="1"/>
</dbReference>
<comment type="subcellular location">
    <subcellularLocation>
        <location evidence="1">Golgi apparatus membrane</location>
        <topology evidence="1">Single-pass type II membrane protein</topology>
    </subcellularLocation>
</comment>
<sequence length="272" mass="31533">MESENRVIQGLWIGGQLSLMEQLSIQSFLKNGHEYHLYVYGDVKNVPENTIIKDGNEILPQDRIFTYQTGWGKGSYAGFADLFRYHLLNQKGGWWVDTDVICLKPFNFKSDYVIASSYEGIWGSPAITCVLKLQKNSTFTNYLVETSDRTDPAQISYGDIGPFLLQRAVAELKFEQYVVPYDYFCPITWRAVKKIVYPCEKLSLHKTIESAKDLVRPILRPHTKTGKLTRNSHALHLWNEIWRQNNLNKNASFDKRCLYERLKQRYLCSPSS</sequence>
<dbReference type="SUPFAM" id="SSF53448">
    <property type="entry name" value="Nucleotide-diphospho-sugar transferases"/>
    <property type="match status" value="1"/>
</dbReference>
<dbReference type="PANTHER" id="PTHR12042:SF21">
    <property type="entry name" value="ALPHA1,4-GALACTOSYLTRANSFERASE 1-RELATED"/>
    <property type="match status" value="1"/>
</dbReference>
<evidence type="ECO:0000256" key="3">
    <source>
        <dbReference type="ARBA" id="ARBA00022679"/>
    </source>
</evidence>
<gene>
    <name evidence="7" type="ORF">HJG54_30920</name>
</gene>
<dbReference type="PANTHER" id="PTHR12042">
    <property type="entry name" value="LACTOSYLCERAMIDE 4-ALPHA-GALACTOSYLTRANSFERASE ALPHA- 1,4-GALACTOSYLTRANSFERASE"/>
    <property type="match status" value="1"/>
</dbReference>
<dbReference type="GO" id="GO:0016020">
    <property type="term" value="C:membrane"/>
    <property type="evidence" value="ECO:0007669"/>
    <property type="project" value="GOC"/>
</dbReference>
<evidence type="ECO:0000256" key="5">
    <source>
        <dbReference type="ARBA" id="ARBA00023136"/>
    </source>
</evidence>
<evidence type="ECO:0000256" key="2">
    <source>
        <dbReference type="ARBA" id="ARBA00022676"/>
    </source>
</evidence>
<evidence type="ECO:0000256" key="1">
    <source>
        <dbReference type="ARBA" id="ARBA00004323"/>
    </source>
</evidence>
<dbReference type="InterPro" id="IPR007652">
    <property type="entry name" value="A1-4-GlycosylTfrase_dom"/>
</dbReference>
<dbReference type="AlphaFoldDB" id="A0AA97ASM6"/>
<name>A0AA97ASM6_9CYAN</name>
<dbReference type="GO" id="GO:0016758">
    <property type="term" value="F:hexosyltransferase activity"/>
    <property type="evidence" value="ECO:0007669"/>
    <property type="project" value="UniProtKB-ARBA"/>
</dbReference>
<dbReference type="RefSeq" id="WP_316436957.1">
    <property type="nucleotide sequence ID" value="NZ_CP053587.1"/>
</dbReference>
<evidence type="ECO:0000256" key="4">
    <source>
        <dbReference type="ARBA" id="ARBA00023034"/>
    </source>
</evidence>
<keyword evidence="3" id="KW-0808">Transferase</keyword>
<dbReference type="InterPro" id="IPR051981">
    <property type="entry name" value="Glycosyltransf_32"/>
</dbReference>
<feature type="domain" description="Alpha 1,4-glycosyltransferase" evidence="6">
    <location>
        <begin position="178"/>
        <end position="266"/>
    </location>
</feature>
<dbReference type="Pfam" id="PF04488">
    <property type="entry name" value="Gly_transf_sug"/>
    <property type="match status" value="1"/>
</dbReference>
<dbReference type="EMBL" id="CP053587">
    <property type="protein sequence ID" value="WNZ27303.1"/>
    <property type="molecule type" value="Genomic_DNA"/>
</dbReference>
<keyword evidence="5" id="KW-0472">Membrane</keyword>
<keyword evidence="2" id="KW-0328">Glycosyltransferase</keyword>
<dbReference type="InterPro" id="IPR007577">
    <property type="entry name" value="GlycoTrfase_DXD_sugar-bd_CS"/>
</dbReference>
<accession>A0AA97ASM6</accession>
<reference evidence="7" key="1">
    <citation type="submission" date="2020-05" db="EMBL/GenBank/DDBJ databases">
        <authorList>
            <person name="Zhu T."/>
            <person name="Keshari N."/>
            <person name="Lu X."/>
        </authorList>
    </citation>
    <scope>NUCLEOTIDE SEQUENCE</scope>
    <source>
        <strain evidence="7">NK1-12</strain>
    </source>
</reference>
<organism evidence="7">
    <name type="scientific">Leptolyngbya sp. NK1-12</name>
    <dbReference type="NCBI Taxonomy" id="2547451"/>
    <lineage>
        <taxon>Bacteria</taxon>
        <taxon>Bacillati</taxon>
        <taxon>Cyanobacteriota</taxon>
        <taxon>Cyanophyceae</taxon>
        <taxon>Leptolyngbyales</taxon>
        <taxon>Leptolyngbyaceae</taxon>
        <taxon>Leptolyngbya group</taxon>
        <taxon>Leptolyngbya</taxon>
    </lineage>
</organism>